<evidence type="ECO:0000256" key="3">
    <source>
        <dbReference type="SAM" id="Phobius"/>
    </source>
</evidence>
<dbReference type="SMART" id="SM01176">
    <property type="entry name" value="DUF4208"/>
    <property type="match status" value="1"/>
</dbReference>
<evidence type="ECO:0000256" key="2">
    <source>
        <dbReference type="ARBA" id="ARBA00023242"/>
    </source>
</evidence>
<dbReference type="AlphaFoldDB" id="A0A3B3ZQI2"/>
<evidence type="ECO:0000256" key="1">
    <source>
        <dbReference type="ARBA" id="ARBA00004123"/>
    </source>
</evidence>
<dbReference type="PANTHER" id="PTHR21765">
    <property type="entry name" value="SIMILAR TO CHROMODOMAIN-HELICASE-DNA-BINDING PROTEIN 1 (CHD-1)"/>
    <property type="match status" value="1"/>
</dbReference>
<keyword evidence="6" id="KW-1185">Reference proteome</keyword>
<evidence type="ECO:0000313" key="6">
    <source>
        <dbReference type="Proteomes" id="UP000261520"/>
    </source>
</evidence>
<accession>A0A3B3ZQI2</accession>
<sequence length="188" mass="22299">MTAGTQKKRSRRRRRIQSPQSLLTNKRSLLKRYSSYRLYILSKGTCKERMRPVKAALKQLDRPEKGLSEREQLEHTRQCLIKIGDHITECLKEYSNPDLIKQWRKNLWIFVSKFTEFDARKLHKLYKHAIKKRQENAQVEMGPFSLYKFKLQCCVDLAAHGTSLVIFIMFLLLEMDNDDPECCLMFTP</sequence>
<dbReference type="STRING" id="409849.ENSPMGP00000006933"/>
<proteinExistence type="predicted"/>
<dbReference type="PANTHER" id="PTHR21765:SF1">
    <property type="entry name" value="CHD1 HELICAL C-TERMINAL DOMAIN CONTAINING PROTEIN 1"/>
    <property type="match status" value="1"/>
</dbReference>
<dbReference type="InterPro" id="IPR025260">
    <property type="entry name" value="CHD1-like_C"/>
</dbReference>
<reference evidence="5" key="1">
    <citation type="submission" date="2025-08" db="UniProtKB">
        <authorList>
            <consortium name="Ensembl"/>
        </authorList>
    </citation>
    <scope>IDENTIFICATION</scope>
</reference>
<evidence type="ECO:0000313" key="5">
    <source>
        <dbReference type="Ensembl" id="ENSPMGP00000006933.1"/>
    </source>
</evidence>
<keyword evidence="2" id="KW-0539">Nucleus</keyword>
<dbReference type="GO" id="GO:0005634">
    <property type="term" value="C:nucleus"/>
    <property type="evidence" value="ECO:0007669"/>
    <property type="project" value="UniProtKB-SubCell"/>
</dbReference>
<organism evidence="5 6">
    <name type="scientific">Periophthalmus magnuspinnatus</name>
    <dbReference type="NCBI Taxonomy" id="409849"/>
    <lineage>
        <taxon>Eukaryota</taxon>
        <taxon>Metazoa</taxon>
        <taxon>Chordata</taxon>
        <taxon>Craniata</taxon>
        <taxon>Vertebrata</taxon>
        <taxon>Euteleostomi</taxon>
        <taxon>Actinopterygii</taxon>
        <taxon>Neopterygii</taxon>
        <taxon>Teleostei</taxon>
        <taxon>Neoteleostei</taxon>
        <taxon>Acanthomorphata</taxon>
        <taxon>Gobiaria</taxon>
        <taxon>Gobiiformes</taxon>
        <taxon>Gobioidei</taxon>
        <taxon>Gobiidae</taxon>
        <taxon>Oxudercinae</taxon>
        <taxon>Periophthalmus</taxon>
    </lineage>
</organism>
<protein>
    <recommendedName>
        <fullName evidence="4">Chromodomain-helicase-DNA-binding protein 1-like C-terminal domain-containing protein</fullName>
    </recommendedName>
</protein>
<feature type="domain" description="Chromodomain-helicase-DNA-binding protein 1-like C-terminal" evidence="4">
    <location>
        <begin position="30"/>
        <end position="129"/>
    </location>
</feature>
<dbReference type="Proteomes" id="UP000261520">
    <property type="component" value="Unplaced"/>
</dbReference>
<name>A0A3B3ZQI2_9GOBI</name>
<dbReference type="InterPro" id="IPR039880">
    <property type="entry name" value="CHCT1-like"/>
</dbReference>
<feature type="transmembrane region" description="Helical" evidence="3">
    <location>
        <begin position="153"/>
        <end position="173"/>
    </location>
</feature>
<keyword evidence="3" id="KW-0812">Transmembrane</keyword>
<dbReference type="Pfam" id="PF13907">
    <property type="entry name" value="CHD1-like_C"/>
    <property type="match status" value="1"/>
</dbReference>
<keyword evidence="3" id="KW-0472">Membrane</keyword>
<comment type="subcellular location">
    <subcellularLocation>
        <location evidence="1">Nucleus</location>
    </subcellularLocation>
</comment>
<keyword evidence="3" id="KW-1133">Transmembrane helix</keyword>
<evidence type="ECO:0000259" key="4">
    <source>
        <dbReference type="SMART" id="SM01176"/>
    </source>
</evidence>
<reference evidence="5" key="2">
    <citation type="submission" date="2025-09" db="UniProtKB">
        <authorList>
            <consortium name="Ensembl"/>
        </authorList>
    </citation>
    <scope>IDENTIFICATION</scope>
</reference>
<dbReference type="Ensembl" id="ENSPMGT00000007369.1">
    <property type="protein sequence ID" value="ENSPMGP00000006933.1"/>
    <property type="gene ID" value="ENSPMGG00000005787.1"/>
</dbReference>